<dbReference type="RefSeq" id="WP_115850949.1">
    <property type="nucleotide sequence ID" value="NZ_QTUC01000001.1"/>
</dbReference>
<keyword evidence="3" id="KW-1133">Transmembrane helix</keyword>
<evidence type="ECO:0000256" key="1">
    <source>
        <dbReference type="ARBA" id="ARBA00006068"/>
    </source>
</evidence>
<comment type="caution">
    <text evidence="5">The sequence shown here is derived from an EMBL/GenBank/DDBJ whole genome shotgun (WGS) entry which is preliminary data.</text>
</comment>
<dbReference type="Pfam" id="PF03816">
    <property type="entry name" value="LytR_cpsA_psr"/>
    <property type="match status" value="1"/>
</dbReference>
<dbReference type="AlphaFoldDB" id="A0A3D9V872"/>
<feature type="compositionally biased region" description="Basic and acidic residues" evidence="2">
    <location>
        <begin position="133"/>
        <end position="142"/>
    </location>
</feature>
<dbReference type="OrthoDB" id="9782542at2"/>
<dbReference type="PANTHER" id="PTHR33392:SF6">
    <property type="entry name" value="POLYISOPRENYL-TEICHOIC ACID--PEPTIDOGLYCAN TEICHOIC ACID TRANSFERASE TAGU"/>
    <property type="match status" value="1"/>
</dbReference>
<reference evidence="5 6" key="1">
    <citation type="submission" date="2018-08" db="EMBL/GenBank/DDBJ databases">
        <title>Sequencing the genomes of 1000 actinobacteria strains.</title>
        <authorList>
            <person name="Klenk H.-P."/>
        </authorList>
    </citation>
    <scope>NUCLEOTIDE SEQUENCE [LARGE SCALE GENOMIC DNA]</scope>
    <source>
        <strain evidence="5 6">DSM 22891</strain>
    </source>
</reference>
<feature type="domain" description="Cell envelope-related transcriptional attenuator" evidence="4">
    <location>
        <begin position="249"/>
        <end position="392"/>
    </location>
</feature>
<evidence type="ECO:0000313" key="5">
    <source>
        <dbReference type="EMBL" id="REF37496.1"/>
    </source>
</evidence>
<comment type="similarity">
    <text evidence="1">Belongs to the LytR/CpsA/Psr (LCP) family.</text>
</comment>
<protein>
    <submittedName>
        <fullName evidence="5">LytR family transcriptional attenuator</fullName>
    </submittedName>
</protein>
<organism evidence="5 6">
    <name type="scientific">Thermasporomyces composti</name>
    <dbReference type="NCBI Taxonomy" id="696763"/>
    <lineage>
        <taxon>Bacteria</taxon>
        <taxon>Bacillati</taxon>
        <taxon>Actinomycetota</taxon>
        <taxon>Actinomycetes</taxon>
        <taxon>Propionibacteriales</taxon>
        <taxon>Nocardioidaceae</taxon>
        <taxon>Thermasporomyces</taxon>
    </lineage>
</organism>
<evidence type="ECO:0000259" key="4">
    <source>
        <dbReference type="Pfam" id="PF03816"/>
    </source>
</evidence>
<evidence type="ECO:0000256" key="2">
    <source>
        <dbReference type="SAM" id="MobiDB-lite"/>
    </source>
</evidence>
<sequence>MPNRGYPHDPDGSPHRGDDQSYEWLYGEVDQPRRPSGRRARQAYSPDEEATRALPTVGGSPYGHGPAGATRGHYAAGDRYAATDWDDGYASRSYGNTPYTSTRDPYARGSYRDPYASRHDPYAGDDDPYGRTYPHDTVRLRDGAGAPTRPSGPRSPVRPSRPAPRLPRRRRGIPWFRVLTLLVLTYLVVLVAVPILAWNRVDKVPFAPTGDRPADSSGTNYLLVGSDSREGLTPEERVRLGTGSAGGRRTDTIMLLHVPSFGGPPVLISIPRDSYVPIPGRGRNKINAAFAYGGPQLLTETVENVTGLRVDGYIEIGFGGFVEVVDSLGGVEMCLPKPVKDEKAHIDLPAGCQDLDGPNALGYVRARYFDPKGDLGRVERQRQFLSAVMAKTLSPSTILNPIRYTSVGLATGDALTVGEDTGIVDAARFALAMRTISSGKGVTLTVPIENPAYRTPVGSAVKWDSSKALALFRALRDGNPVPPSLLPEDDQ</sequence>
<keyword evidence="3" id="KW-0472">Membrane</keyword>
<evidence type="ECO:0000313" key="6">
    <source>
        <dbReference type="Proteomes" id="UP000256485"/>
    </source>
</evidence>
<dbReference type="PANTHER" id="PTHR33392">
    <property type="entry name" value="POLYISOPRENYL-TEICHOIC ACID--PEPTIDOGLYCAN TEICHOIC ACID TRANSFERASE TAGU"/>
    <property type="match status" value="1"/>
</dbReference>
<dbReference type="Proteomes" id="UP000256485">
    <property type="component" value="Unassembled WGS sequence"/>
</dbReference>
<dbReference type="NCBIfam" id="TIGR00350">
    <property type="entry name" value="lytR_cpsA_psr"/>
    <property type="match status" value="1"/>
</dbReference>
<feature type="compositionally biased region" description="Low complexity" evidence="2">
    <location>
        <begin position="147"/>
        <end position="158"/>
    </location>
</feature>
<keyword evidence="6" id="KW-1185">Reference proteome</keyword>
<evidence type="ECO:0000256" key="3">
    <source>
        <dbReference type="SAM" id="Phobius"/>
    </source>
</evidence>
<feature type="region of interest" description="Disordered" evidence="2">
    <location>
        <begin position="85"/>
        <end position="166"/>
    </location>
</feature>
<name>A0A3D9V872_THECX</name>
<feature type="region of interest" description="Disordered" evidence="2">
    <location>
        <begin position="1"/>
        <end position="73"/>
    </location>
</feature>
<accession>A0A3D9V872</accession>
<gene>
    <name evidence="5" type="ORF">DFJ64_2940</name>
</gene>
<dbReference type="EMBL" id="QTUC01000001">
    <property type="protein sequence ID" value="REF37496.1"/>
    <property type="molecule type" value="Genomic_DNA"/>
</dbReference>
<dbReference type="Gene3D" id="3.40.630.190">
    <property type="entry name" value="LCP protein"/>
    <property type="match status" value="1"/>
</dbReference>
<feature type="compositionally biased region" description="Polar residues" evidence="2">
    <location>
        <begin position="93"/>
        <end position="103"/>
    </location>
</feature>
<dbReference type="InterPro" id="IPR050922">
    <property type="entry name" value="LytR/CpsA/Psr_CW_biosynth"/>
</dbReference>
<proteinExistence type="inferred from homology"/>
<feature type="transmembrane region" description="Helical" evidence="3">
    <location>
        <begin position="175"/>
        <end position="198"/>
    </location>
</feature>
<keyword evidence="3" id="KW-0812">Transmembrane</keyword>
<feature type="compositionally biased region" description="Basic and acidic residues" evidence="2">
    <location>
        <begin position="1"/>
        <end position="19"/>
    </location>
</feature>
<dbReference type="InterPro" id="IPR004474">
    <property type="entry name" value="LytR_CpsA_psr"/>
</dbReference>